<evidence type="ECO:0000256" key="2">
    <source>
        <dbReference type="SAM" id="Phobius"/>
    </source>
</evidence>
<gene>
    <name evidence="3" type="ORF">CU098_008354</name>
</gene>
<accession>A0A367J474</accession>
<feature type="transmembrane region" description="Helical" evidence="2">
    <location>
        <begin position="166"/>
        <end position="187"/>
    </location>
</feature>
<evidence type="ECO:0000313" key="3">
    <source>
        <dbReference type="EMBL" id="RCH84740.1"/>
    </source>
</evidence>
<evidence type="ECO:0000256" key="1">
    <source>
        <dbReference type="SAM" id="MobiDB-lite"/>
    </source>
</evidence>
<dbReference type="EMBL" id="PJQM01004358">
    <property type="protein sequence ID" value="RCH84740.1"/>
    <property type="molecule type" value="Genomic_DNA"/>
</dbReference>
<evidence type="ECO:0000313" key="4">
    <source>
        <dbReference type="Proteomes" id="UP000253551"/>
    </source>
</evidence>
<dbReference type="Proteomes" id="UP000253551">
    <property type="component" value="Unassembled WGS sequence"/>
</dbReference>
<comment type="caution">
    <text evidence="3">The sequence shown here is derived from an EMBL/GenBank/DDBJ whole genome shotgun (WGS) entry which is preliminary data.</text>
</comment>
<dbReference type="AlphaFoldDB" id="A0A367J474"/>
<sequence length="322" mass="37048">MSQETSSKRQEKKAKKAEKDTFVDKSKQRYQSKDHARDLNSFFNAIDRITAHLIRNYDDEASVIRKFQLQNLNNHKEFYRYLQSIDCICKERLHVLKGIQKRLYFVKGIDVLSSEKTSEVILAGKDLLDNADALRQADKKIPEPITCQKQWKMDFNQTKNTSKATGYQHCVIILVLVVIAFVLLNVVHNLKEVSALSAIYHITMIAATGIFGIVSEKYLQEKKNKLVDLLQVIEADLSGLKEATNKYNVLLEDETMNLIKSLKSTLFLVDRNPEDSKEIKQVELETEGSMDHCKKLIDVYQQISKRAHNSCILIKKVVLENQ</sequence>
<feature type="transmembrane region" description="Helical" evidence="2">
    <location>
        <begin position="193"/>
        <end position="214"/>
    </location>
</feature>
<keyword evidence="2" id="KW-0472">Membrane</keyword>
<keyword evidence="2" id="KW-0812">Transmembrane</keyword>
<organism evidence="3 4">
    <name type="scientific">Rhizopus stolonifer</name>
    <name type="common">Rhizopus nigricans</name>
    <dbReference type="NCBI Taxonomy" id="4846"/>
    <lineage>
        <taxon>Eukaryota</taxon>
        <taxon>Fungi</taxon>
        <taxon>Fungi incertae sedis</taxon>
        <taxon>Mucoromycota</taxon>
        <taxon>Mucoromycotina</taxon>
        <taxon>Mucoromycetes</taxon>
        <taxon>Mucorales</taxon>
        <taxon>Mucorineae</taxon>
        <taxon>Rhizopodaceae</taxon>
        <taxon>Rhizopus</taxon>
    </lineage>
</organism>
<feature type="region of interest" description="Disordered" evidence="1">
    <location>
        <begin position="1"/>
        <end position="29"/>
    </location>
</feature>
<keyword evidence="2" id="KW-1133">Transmembrane helix</keyword>
<feature type="compositionally biased region" description="Basic and acidic residues" evidence="1">
    <location>
        <begin position="17"/>
        <end position="29"/>
    </location>
</feature>
<reference evidence="3 4" key="1">
    <citation type="journal article" date="2018" name="G3 (Bethesda)">
        <title>Phylogenetic and Phylogenomic Definition of Rhizopus Species.</title>
        <authorList>
            <person name="Gryganskyi A.P."/>
            <person name="Golan J."/>
            <person name="Dolatabadi S."/>
            <person name="Mondo S."/>
            <person name="Robb S."/>
            <person name="Idnurm A."/>
            <person name="Muszewska A."/>
            <person name="Steczkiewicz K."/>
            <person name="Masonjones S."/>
            <person name="Liao H.L."/>
            <person name="Gajdeczka M.T."/>
            <person name="Anike F."/>
            <person name="Vuek A."/>
            <person name="Anishchenko I.M."/>
            <person name="Voigt K."/>
            <person name="de Hoog G.S."/>
            <person name="Smith M.E."/>
            <person name="Heitman J."/>
            <person name="Vilgalys R."/>
            <person name="Stajich J.E."/>
        </authorList>
    </citation>
    <scope>NUCLEOTIDE SEQUENCE [LARGE SCALE GENOMIC DNA]</scope>
    <source>
        <strain evidence="3 4">LSU 92-RS-03</strain>
    </source>
</reference>
<proteinExistence type="predicted"/>
<dbReference type="OrthoDB" id="10367350at2759"/>
<keyword evidence="4" id="KW-1185">Reference proteome</keyword>
<name>A0A367J474_RHIST</name>
<protein>
    <submittedName>
        <fullName evidence="3">Uncharacterized protein</fullName>
    </submittedName>
</protein>